<keyword evidence="1" id="KW-0472">Membrane</keyword>
<gene>
    <name evidence="3" type="ORF">BCF44_111226</name>
</gene>
<keyword evidence="1" id="KW-0812">Transmembrane</keyword>
<evidence type="ECO:0008006" key="5">
    <source>
        <dbReference type="Google" id="ProtNLM"/>
    </source>
</evidence>
<keyword evidence="1" id="KW-1133">Transmembrane helix</keyword>
<feature type="transmembrane region" description="Helical" evidence="1">
    <location>
        <begin position="42"/>
        <end position="63"/>
    </location>
</feature>
<dbReference type="Proteomes" id="UP000256269">
    <property type="component" value="Unassembled WGS sequence"/>
</dbReference>
<evidence type="ECO:0000256" key="1">
    <source>
        <dbReference type="SAM" id="Phobius"/>
    </source>
</evidence>
<evidence type="ECO:0000313" key="3">
    <source>
        <dbReference type="EMBL" id="REH41922.1"/>
    </source>
</evidence>
<keyword evidence="2" id="KW-0732">Signal</keyword>
<feature type="signal peptide" evidence="2">
    <location>
        <begin position="1"/>
        <end position="26"/>
    </location>
</feature>
<dbReference type="RefSeq" id="WP_116177942.1">
    <property type="nucleotide sequence ID" value="NZ_JBHLUJ010000019.1"/>
</dbReference>
<evidence type="ECO:0000256" key="2">
    <source>
        <dbReference type="SAM" id="SignalP"/>
    </source>
</evidence>
<dbReference type="EMBL" id="QUNO01000011">
    <property type="protein sequence ID" value="REH41922.1"/>
    <property type="molecule type" value="Genomic_DNA"/>
</dbReference>
<keyword evidence="4" id="KW-1185">Reference proteome</keyword>
<accession>A0A3E0HBZ4</accession>
<evidence type="ECO:0000313" key="4">
    <source>
        <dbReference type="Proteomes" id="UP000256269"/>
    </source>
</evidence>
<sequence>MKFCRTAAACAAAVVLAVLFAVQAQASPQVAAQSQPGDNDLIFAGVAALAILGAAFGVIIYAARHRNSEH</sequence>
<feature type="chain" id="PRO_5017791484" description="LPXTG-motif cell wall-anchored protein" evidence="2">
    <location>
        <begin position="27"/>
        <end position="70"/>
    </location>
</feature>
<comment type="caution">
    <text evidence="3">The sequence shown here is derived from an EMBL/GenBank/DDBJ whole genome shotgun (WGS) entry which is preliminary data.</text>
</comment>
<organism evidence="3 4">
    <name type="scientific">Kutzneria buriramensis</name>
    <dbReference type="NCBI Taxonomy" id="1045776"/>
    <lineage>
        <taxon>Bacteria</taxon>
        <taxon>Bacillati</taxon>
        <taxon>Actinomycetota</taxon>
        <taxon>Actinomycetes</taxon>
        <taxon>Pseudonocardiales</taxon>
        <taxon>Pseudonocardiaceae</taxon>
        <taxon>Kutzneria</taxon>
    </lineage>
</organism>
<protein>
    <recommendedName>
        <fullName evidence="5">LPXTG-motif cell wall-anchored protein</fullName>
    </recommendedName>
</protein>
<proteinExistence type="predicted"/>
<reference evidence="3 4" key="1">
    <citation type="submission" date="2018-08" db="EMBL/GenBank/DDBJ databases">
        <title>Genomic Encyclopedia of Archaeal and Bacterial Type Strains, Phase II (KMG-II): from individual species to whole genera.</title>
        <authorList>
            <person name="Goeker M."/>
        </authorList>
    </citation>
    <scope>NUCLEOTIDE SEQUENCE [LARGE SCALE GENOMIC DNA]</scope>
    <source>
        <strain evidence="3 4">DSM 45791</strain>
    </source>
</reference>
<name>A0A3E0HBZ4_9PSEU</name>
<dbReference type="AlphaFoldDB" id="A0A3E0HBZ4"/>